<feature type="region of interest" description="Disordered" evidence="1">
    <location>
        <begin position="192"/>
        <end position="236"/>
    </location>
</feature>
<evidence type="ECO:0000313" key="3">
    <source>
        <dbReference type="Proteomes" id="UP000653454"/>
    </source>
</evidence>
<sequence>MDAAAPAADASADVEMKAMRDQLMEFGLEDENLSKEEMVDLLKALNNSKSSVKEDELLRQNVEVTKTNSPEKTLKRRYLNVRDRRLPWSLFPNDLTNAEKARALAAYIKLMSINNYRQARQTVTFASWPPPLHIVEESNSRSLRSTRSGRSVPVYCDDDSSDIDFFVVKPKKRKVSNSETNEGVYSNKVVSLKRKPSKEDHRPIKELKLSSDSKVESVNTSGNAKGKRDFFTIIED</sequence>
<dbReference type="Proteomes" id="UP000653454">
    <property type="component" value="Unassembled WGS sequence"/>
</dbReference>
<dbReference type="EMBL" id="CAJHNJ030000015">
    <property type="protein sequence ID" value="CAG9113435.1"/>
    <property type="molecule type" value="Genomic_DNA"/>
</dbReference>
<reference evidence="2" key="1">
    <citation type="submission" date="2020-11" db="EMBL/GenBank/DDBJ databases">
        <authorList>
            <person name="Whiteford S."/>
        </authorList>
    </citation>
    <scope>NUCLEOTIDE SEQUENCE</scope>
</reference>
<evidence type="ECO:0000313" key="2">
    <source>
        <dbReference type="EMBL" id="CAG9113435.1"/>
    </source>
</evidence>
<accession>A0A8S4EDH1</accession>
<gene>
    <name evidence="2" type="ORF">PLXY2_LOCUS5154</name>
</gene>
<organism evidence="2 3">
    <name type="scientific">Plutella xylostella</name>
    <name type="common">Diamondback moth</name>
    <name type="synonym">Plutella maculipennis</name>
    <dbReference type="NCBI Taxonomy" id="51655"/>
    <lineage>
        <taxon>Eukaryota</taxon>
        <taxon>Metazoa</taxon>
        <taxon>Ecdysozoa</taxon>
        <taxon>Arthropoda</taxon>
        <taxon>Hexapoda</taxon>
        <taxon>Insecta</taxon>
        <taxon>Pterygota</taxon>
        <taxon>Neoptera</taxon>
        <taxon>Endopterygota</taxon>
        <taxon>Lepidoptera</taxon>
        <taxon>Glossata</taxon>
        <taxon>Ditrysia</taxon>
        <taxon>Yponomeutoidea</taxon>
        <taxon>Plutellidae</taxon>
        <taxon>Plutella</taxon>
    </lineage>
</organism>
<protein>
    <submittedName>
        <fullName evidence="2">(diamondback moth) hypothetical protein</fullName>
    </submittedName>
</protein>
<name>A0A8S4EDH1_PLUXY</name>
<keyword evidence="3" id="KW-1185">Reference proteome</keyword>
<comment type="caution">
    <text evidence="2">The sequence shown here is derived from an EMBL/GenBank/DDBJ whole genome shotgun (WGS) entry which is preliminary data.</text>
</comment>
<evidence type="ECO:0000256" key="1">
    <source>
        <dbReference type="SAM" id="MobiDB-lite"/>
    </source>
</evidence>
<dbReference type="AlphaFoldDB" id="A0A8S4EDH1"/>
<feature type="compositionally biased region" description="Basic and acidic residues" evidence="1">
    <location>
        <begin position="197"/>
        <end position="215"/>
    </location>
</feature>
<proteinExistence type="predicted"/>